<accession>A0A0F9Q2Q8</accession>
<reference evidence="1" key="1">
    <citation type="journal article" date="2015" name="Nature">
        <title>Complex archaea that bridge the gap between prokaryotes and eukaryotes.</title>
        <authorList>
            <person name="Spang A."/>
            <person name="Saw J.H."/>
            <person name="Jorgensen S.L."/>
            <person name="Zaremba-Niedzwiedzka K."/>
            <person name="Martijn J."/>
            <person name="Lind A.E."/>
            <person name="van Eijk R."/>
            <person name="Schleper C."/>
            <person name="Guy L."/>
            <person name="Ettema T.J."/>
        </authorList>
    </citation>
    <scope>NUCLEOTIDE SEQUENCE</scope>
</reference>
<organism evidence="1">
    <name type="scientific">marine sediment metagenome</name>
    <dbReference type="NCBI Taxonomy" id="412755"/>
    <lineage>
        <taxon>unclassified sequences</taxon>
        <taxon>metagenomes</taxon>
        <taxon>ecological metagenomes</taxon>
    </lineage>
</organism>
<name>A0A0F9Q2Q8_9ZZZZ</name>
<gene>
    <name evidence="1" type="ORF">LCGC14_1065720</name>
</gene>
<sequence>MKCPYNIPLEAYYGTLSKMWLIKDAEGKVLFFDLTEAKADYIVTAINSHEKLVELAEDLRSGLKYLRDTKTEPYGFGIDRLEEKLGVLDKL</sequence>
<evidence type="ECO:0000313" key="1">
    <source>
        <dbReference type="EMBL" id="KKN07551.1"/>
    </source>
</evidence>
<proteinExistence type="predicted"/>
<comment type="caution">
    <text evidence="1">The sequence shown here is derived from an EMBL/GenBank/DDBJ whole genome shotgun (WGS) entry which is preliminary data.</text>
</comment>
<protein>
    <submittedName>
        <fullName evidence="1">Uncharacterized protein</fullName>
    </submittedName>
</protein>
<dbReference type="AlphaFoldDB" id="A0A0F9Q2Q8"/>
<dbReference type="EMBL" id="LAZR01004557">
    <property type="protein sequence ID" value="KKN07551.1"/>
    <property type="molecule type" value="Genomic_DNA"/>
</dbReference>